<dbReference type="AlphaFoldDB" id="A0A5B7I4Y0"/>
<protein>
    <submittedName>
        <fullName evidence="1">Uncharacterized protein</fullName>
    </submittedName>
</protein>
<name>A0A5B7I4Y0_PORTR</name>
<comment type="caution">
    <text evidence="1">The sequence shown here is derived from an EMBL/GenBank/DDBJ whole genome shotgun (WGS) entry which is preliminary data.</text>
</comment>
<evidence type="ECO:0000313" key="1">
    <source>
        <dbReference type="EMBL" id="MPC76996.1"/>
    </source>
</evidence>
<reference evidence="1 2" key="1">
    <citation type="submission" date="2019-05" db="EMBL/GenBank/DDBJ databases">
        <title>Another draft genome of Portunus trituberculatus and its Hox gene families provides insights of decapod evolution.</title>
        <authorList>
            <person name="Jeong J.-H."/>
            <person name="Song I."/>
            <person name="Kim S."/>
            <person name="Choi T."/>
            <person name="Kim D."/>
            <person name="Ryu S."/>
            <person name="Kim W."/>
        </authorList>
    </citation>
    <scope>NUCLEOTIDE SEQUENCE [LARGE SCALE GENOMIC DNA]</scope>
    <source>
        <tissue evidence="1">Muscle</tissue>
    </source>
</reference>
<dbReference type="EMBL" id="VSRR010044762">
    <property type="protein sequence ID" value="MPC76996.1"/>
    <property type="molecule type" value="Genomic_DNA"/>
</dbReference>
<organism evidence="1 2">
    <name type="scientific">Portunus trituberculatus</name>
    <name type="common">Swimming crab</name>
    <name type="synonym">Neptunus trituberculatus</name>
    <dbReference type="NCBI Taxonomy" id="210409"/>
    <lineage>
        <taxon>Eukaryota</taxon>
        <taxon>Metazoa</taxon>
        <taxon>Ecdysozoa</taxon>
        <taxon>Arthropoda</taxon>
        <taxon>Crustacea</taxon>
        <taxon>Multicrustacea</taxon>
        <taxon>Malacostraca</taxon>
        <taxon>Eumalacostraca</taxon>
        <taxon>Eucarida</taxon>
        <taxon>Decapoda</taxon>
        <taxon>Pleocyemata</taxon>
        <taxon>Brachyura</taxon>
        <taxon>Eubrachyura</taxon>
        <taxon>Portunoidea</taxon>
        <taxon>Portunidae</taxon>
        <taxon>Portuninae</taxon>
        <taxon>Portunus</taxon>
    </lineage>
</organism>
<evidence type="ECO:0000313" key="2">
    <source>
        <dbReference type="Proteomes" id="UP000324222"/>
    </source>
</evidence>
<dbReference type="Proteomes" id="UP000324222">
    <property type="component" value="Unassembled WGS sequence"/>
</dbReference>
<gene>
    <name evidence="1" type="ORF">E2C01_071433</name>
</gene>
<proteinExistence type="predicted"/>
<keyword evidence="2" id="KW-1185">Reference proteome</keyword>
<accession>A0A5B7I4Y0</accession>
<sequence length="94" mass="10029">MAAVQVANTTARHELAPIQRLAVKAGQAVTSTTKNSVDSLQRVTVKTCQTVTSAVRHTVAYTCIGESLSPSDACVTGLQYWHAPQCTGWLTNKV</sequence>